<feature type="region of interest" description="Disordered" evidence="3">
    <location>
        <begin position="1"/>
        <end position="27"/>
    </location>
</feature>
<dbReference type="InterPro" id="IPR029021">
    <property type="entry name" value="Prot-tyrosine_phosphatase-like"/>
</dbReference>
<evidence type="ECO:0000313" key="7">
    <source>
        <dbReference type="Proteomes" id="UP000825935"/>
    </source>
</evidence>
<comment type="caution">
    <text evidence="6">The sequence shown here is derived from an EMBL/GenBank/DDBJ whole genome shotgun (WGS) entry which is preliminary data.</text>
</comment>
<dbReference type="PROSITE" id="PS50054">
    <property type="entry name" value="TYR_PHOSPHATASE_DUAL"/>
    <property type="match status" value="1"/>
</dbReference>
<evidence type="ECO:0000256" key="1">
    <source>
        <dbReference type="ARBA" id="ARBA00022801"/>
    </source>
</evidence>
<dbReference type="InterPro" id="IPR000340">
    <property type="entry name" value="Dual-sp_phosphatase_cat-dom"/>
</dbReference>
<dbReference type="GO" id="GO:0004721">
    <property type="term" value="F:phosphoprotein phosphatase activity"/>
    <property type="evidence" value="ECO:0007669"/>
    <property type="project" value="UniProtKB-KW"/>
</dbReference>
<dbReference type="Proteomes" id="UP000825935">
    <property type="component" value="Chromosome 35"/>
</dbReference>
<dbReference type="InterPro" id="IPR000387">
    <property type="entry name" value="Tyr_Pase_dom"/>
</dbReference>
<dbReference type="PANTHER" id="PTHR46381">
    <property type="entry name" value="MKPA PROTEIN"/>
    <property type="match status" value="1"/>
</dbReference>
<keyword evidence="7" id="KW-1185">Reference proteome</keyword>
<dbReference type="PROSITE" id="PS00383">
    <property type="entry name" value="TYR_PHOSPHATASE_1"/>
    <property type="match status" value="1"/>
</dbReference>
<sequence>MFHGKEFVEENRKEHWSPHHQHRRSSSWCASPAFLPDLLLDYQQGEETVDDHEEQAEETVAEPAVVFPASGTSSRPKPGPSRLNRFRNNSNMKLDLQAVKESQNSDSVVRGGDADVHLQKERLAASQKECSCILPYLFLAGSSVAQNLELLQDSRITHIINFVGFVCPELFPENFIYRTLWLQDSGSEDILCILYDVFDLIEIVRELRGCRVLLHCCQGVSRSASLTIAYLMWRKNQSFEDAFHEVKSRRQVVNPNMGFVSQLMHWQRRISLPSERDALQIYRVAPHSPYDPLYLVPKVEGPGGIELLDTRGAFVIRYMNMLYIWKGQECHKEMLSVADNAAFQLVRYERAQGPCVLVREGKEKADISNVWSELLTLSRSMSRSVGGRVARYDADYEMYTNTKMGVYTPPRLESGILINLQPKEENWIPVQDSCSSNSQR</sequence>
<dbReference type="SUPFAM" id="SSF52799">
    <property type="entry name" value="(Phosphotyrosine protein) phosphatases II"/>
    <property type="match status" value="1"/>
</dbReference>
<protein>
    <submittedName>
        <fullName evidence="6">Uncharacterized protein</fullName>
    </submittedName>
</protein>
<evidence type="ECO:0000259" key="4">
    <source>
        <dbReference type="PROSITE" id="PS50054"/>
    </source>
</evidence>
<dbReference type="Gene3D" id="3.90.190.10">
    <property type="entry name" value="Protein tyrosine phosphatase superfamily"/>
    <property type="match status" value="1"/>
</dbReference>
<dbReference type="EMBL" id="CM035440">
    <property type="protein sequence ID" value="KAH7281988.1"/>
    <property type="molecule type" value="Genomic_DNA"/>
</dbReference>
<dbReference type="OMA" id="IWISRRC"/>
<proteinExistence type="predicted"/>
<evidence type="ECO:0000313" key="6">
    <source>
        <dbReference type="EMBL" id="KAH7281988.1"/>
    </source>
</evidence>
<feature type="domain" description="Tyrosine specific protein phosphatases" evidence="5">
    <location>
        <begin position="198"/>
        <end position="250"/>
    </location>
</feature>
<dbReference type="OrthoDB" id="165342at2759"/>
<organism evidence="6 7">
    <name type="scientific">Ceratopteris richardii</name>
    <name type="common">Triangle waterfern</name>
    <dbReference type="NCBI Taxonomy" id="49495"/>
    <lineage>
        <taxon>Eukaryota</taxon>
        <taxon>Viridiplantae</taxon>
        <taxon>Streptophyta</taxon>
        <taxon>Embryophyta</taxon>
        <taxon>Tracheophyta</taxon>
        <taxon>Polypodiopsida</taxon>
        <taxon>Polypodiidae</taxon>
        <taxon>Polypodiales</taxon>
        <taxon>Pteridineae</taxon>
        <taxon>Pteridaceae</taxon>
        <taxon>Parkerioideae</taxon>
        <taxon>Ceratopteris</taxon>
    </lineage>
</organism>
<reference evidence="6" key="1">
    <citation type="submission" date="2021-08" db="EMBL/GenBank/DDBJ databases">
        <title>WGS assembly of Ceratopteris richardii.</title>
        <authorList>
            <person name="Marchant D.B."/>
            <person name="Chen G."/>
            <person name="Jenkins J."/>
            <person name="Shu S."/>
            <person name="Leebens-Mack J."/>
            <person name="Grimwood J."/>
            <person name="Schmutz J."/>
            <person name="Soltis P."/>
            <person name="Soltis D."/>
            <person name="Chen Z.-H."/>
        </authorList>
    </citation>
    <scope>NUCLEOTIDE SEQUENCE</scope>
    <source>
        <strain evidence="6">Whitten #5841</strain>
        <tissue evidence="6">Leaf</tissue>
    </source>
</reference>
<dbReference type="PANTHER" id="PTHR46381:SF2">
    <property type="entry name" value="MAP KINASE PHOSPHATASE"/>
    <property type="match status" value="1"/>
</dbReference>
<evidence type="ECO:0000259" key="5">
    <source>
        <dbReference type="PROSITE" id="PS50056"/>
    </source>
</evidence>
<name>A0A8T2QEC4_CERRI</name>
<dbReference type="SMART" id="SM00195">
    <property type="entry name" value="DSPc"/>
    <property type="match status" value="1"/>
</dbReference>
<evidence type="ECO:0000256" key="2">
    <source>
        <dbReference type="ARBA" id="ARBA00022912"/>
    </source>
</evidence>
<feature type="region of interest" description="Disordered" evidence="3">
    <location>
        <begin position="68"/>
        <end position="87"/>
    </location>
</feature>
<keyword evidence="1" id="KW-0378">Hydrolase</keyword>
<gene>
    <name evidence="6" type="ORF">KP509_35G006800</name>
</gene>
<dbReference type="PROSITE" id="PS50056">
    <property type="entry name" value="TYR_PHOSPHATASE_2"/>
    <property type="match status" value="1"/>
</dbReference>
<keyword evidence="2" id="KW-0904">Protein phosphatase</keyword>
<accession>A0A8T2QEC4</accession>
<dbReference type="CDD" id="cd14498">
    <property type="entry name" value="DSP"/>
    <property type="match status" value="1"/>
</dbReference>
<evidence type="ECO:0000256" key="3">
    <source>
        <dbReference type="SAM" id="MobiDB-lite"/>
    </source>
</evidence>
<dbReference type="InterPro" id="IPR016130">
    <property type="entry name" value="Tyr_Pase_AS"/>
</dbReference>
<feature type="compositionally biased region" description="Basic and acidic residues" evidence="3">
    <location>
        <begin position="1"/>
        <end position="17"/>
    </location>
</feature>
<dbReference type="Pfam" id="PF00782">
    <property type="entry name" value="DSPc"/>
    <property type="match status" value="1"/>
</dbReference>
<feature type="domain" description="Tyrosine-protein phosphatase" evidence="4">
    <location>
        <begin position="129"/>
        <end position="272"/>
    </location>
</feature>
<dbReference type="AlphaFoldDB" id="A0A8T2QEC4"/>
<dbReference type="InterPro" id="IPR020422">
    <property type="entry name" value="TYR_PHOSPHATASE_DUAL_dom"/>
</dbReference>
<dbReference type="SUPFAM" id="SSF55753">
    <property type="entry name" value="Actin depolymerizing proteins"/>
    <property type="match status" value="1"/>
</dbReference>